<sequence length="121" mass="13215">MFDKLDRRGRSLVVVYQAAVIGALRMGVARCGAHTGPGHGAGWPTACVTCCARPPVGVLMRVLLPAFAASADPESRACYDRLTRRRQETRRLALRRVDVLHAVLRTRTNATKPADEPRLAP</sequence>
<keyword evidence="2" id="KW-1185">Reference proteome</keyword>
<evidence type="ECO:0000313" key="2">
    <source>
        <dbReference type="Proteomes" id="UP000502508"/>
    </source>
</evidence>
<dbReference type="Proteomes" id="UP000502508">
    <property type="component" value="Chromosome"/>
</dbReference>
<dbReference type="AlphaFoldDB" id="A0A6F8XQX0"/>
<name>A0A6F8XQX0_9ACTN</name>
<accession>A0A6F8XQX0</accession>
<gene>
    <name evidence="1" type="ORF">Pflav_026330</name>
</gene>
<proteinExistence type="predicted"/>
<protein>
    <submittedName>
        <fullName evidence="1">Uncharacterized protein</fullName>
    </submittedName>
</protein>
<dbReference type="KEGG" id="pfla:Pflav_026330"/>
<dbReference type="EMBL" id="AP022870">
    <property type="protein sequence ID" value="BCB76223.1"/>
    <property type="molecule type" value="Genomic_DNA"/>
</dbReference>
<reference evidence="1 2" key="1">
    <citation type="submission" date="2020-03" db="EMBL/GenBank/DDBJ databases">
        <title>Whole genome shotgun sequence of Phytohabitans flavus NBRC 107702.</title>
        <authorList>
            <person name="Komaki H."/>
            <person name="Tamura T."/>
        </authorList>
    </citation>
    <scope>NUCLEOTIDE SEQUENCE [LARGE SCALE GENOMIC DNA]</scope>
    <source>
        <strain evidence="1 2">NBRC 107702</strain>
    </source>
</reference>
<organism evidence="1 2">
    <name type="scientific">Phytohabitans flavus</name>
    <dbReference type="NCBI Taxonomy" id="1076124"/>
    <lineage>
        <taxon>Bacteria</taxon>
        <taxon>Bacillati</taxon>
        <taxon>Actinomycetota</taxon>
        <taxon>Actinomycetes</taxon>
        <taxon>Micromonosporales</taxon>
        <taxon>Micromonosporaceae</taxon>
    </lineage>
</organism>
<reference evidence="1 2" key="2">
    <citation type="submission" date="2020-03" db="EMBL/GenBank/DDBJ databases">
        <authorList>
            <person name="Ichikawa N."/>
            <person name="Kimura A."/>
            <person name="Kitahashi Y."/>
            <person name="Uohara A."/>
        </authorList>
    </citation>
    <scope>NUCLEOTIDE SEQUENCE [LARGE SCALE GENOMIC DNA]</scope>
    <source>
        <strain evidence="1 2">NBRC 107702</strain>
    </source>
</reference>
<evidence type="ECO:0000313" key="1">
    <source>
        <dbReference type="EMBL" id="BCB76223.1"/>
    </source>
</evidence>